<comment type="similarity">
    <text evidence="1">Belongs to the peptidase S51 family.</text>
</comment>
<protein>
    <submittedName>
        <fullName evidence="5">Type 1 glutamine amidotransferase-like domain-containing protein</fullName>
    </submittedName>
</protein>
<reference evidence="5" key="1">
    <citation type="journal article" date="2021" name="PeerJ">
        <title>Extensive microbial diversity within the chicken gut microbiome revealed by metagenomics and culture.</title>
        <authorList>
            <person name="Gilroy R."/>
            <person name="Ravi A."/>
            <person name="Getino M."/>
            <person name="Pursley I."/>
            <person name="Horton D.L."/>
            <person name="Alikhan N.F."/>
            <person name="Baker D."/>
            <person name="Gharbi K."/>
            <person name="Hall N."/>
            <person name="Watson M."/>
            <person name="Adriaenssens E.M."/>
            <person name="Foster-Nyarko E."/>
            <person name="Jarju S."/>
            <person name="Secka A."/>
            <person name="Antonio M."/>
            <person name="Oren A."/>
            <person name="Chaudhuri R.R."/>
            <person name="La Ragione R."/>
            <person name="Hildebrand F."/>
            <person name="Pallen M.J."/>
        </authorList>
    </citation>
    <scope>NUCLEOTIDE SEQUENCE</scope>
    <source>
        <strain evidence="5">1719</strain>
    </source>
</reference>
<dbReference type="GO" id="GO:0006508">
    <property type="term" value="P:proteolysis"/>
    <property type="evidence" value="ECO:0007669"/>
    <property type="project" value="UniProtKB-KW"/>
</dbReference>
<evidence type="ECO:0000256" key="4">
    <source>
        <dbReference type="ARBA" id="ARBA00022825"/>
    </source>
</evidence>
<dbReference type="PANTHER" id="PTHR36175">
    <property type="entry name" value="CYANOPHYCINASE"/>
    <property type="match status" value="1"/>
</dbReference>
<dbReference type="InterPro" id="IPR029062">
    <property type="entry name" value="Class_I_gatase-like"/>
</dbReference>
<name>A0A9D2AZZ0_9SPHI</name>
<keyword evidence="2" id="KW-0645">Protease</keyword>
<keyword evidence="4" id="KW-0720">Serine protease</keyword>
<dbReference type="SUPFAM" id="SSF52317">
    <property type="entry name" value="Class I glutamine amidotransferase-like"/>
    <property type="match status" value="1"/>
</dbReference>
<dbReference type="PANTHER" id="PTHR36175:SF1">
    <property type="entry name" value="CYANOPHYCINASE"/>
    <property type="match status" value="1"/>
</dbReference>
<gene>
    <name evidence="5" type="ORF">H9853_10060</name>
</gene>
<evidence type="ECO:0000256" key="3">
    <source>
        <dbReference type="ARBA" id="ARBA00022801"/>
    </source>
</evidence>
<dbReference type="GO" id="GO:0008236">
    <property type="term" value="F:serine-type peptidase activity"/>
    <property type="evidence" value="ECO:0007669"/>
    <property type="project" value="UniProtKB-KW"/>
</dbReference>
<accession>A0A9D2AZZ0</accession>
<dbReference type="Proteomes" id="UP000824156">
    <property type="component" value="Unassembled WGS sequence"/>
</dbReference>
<evidence type="ECO:0000313" key="6">
    <source>
        <dbReference type="Proteomes" id="UP000824156"/>
    </source>
</evidence>
<evidence type="ECO:0000256" key="1">
    <source>
        <dbReference type="ARBA" id="ARBA00006534"/>
    </source>
</evidence>
<dbReference type="InterPro" id="IPR005320">
    <property type="entry name" value="Peptidase_S51"/>
</dbReference>
<proteinExistence type="inferred from homology"/>
<organism evidence="5 6">
    <name type="scientific">Candidatus Sphingobacterium stercoripullorum</name>
    <dbReference type="NCBI Taxonomy" id="2838759"/>
    <lineage>
        <taxon>Bacteria</taxon>
        <taxon>Pseudomonadati</taxon>
        <taxon>Bacteroidota</taxon>
        <taxon>Sphingobacteriia</taxon>
        <taxon>Sphingobacteriales</taxon>
        <taxon>Sphingobacteriaceae</taxon>
        <taxon>Sphingobacterium</taxon>
    </lineage>
</organism>
<dbReference type="Gene3D" id="3.40.50.880">
    <property type="match status" value="1"/>
</dbReference>
<dbReference type="AlphaFoldDB" id="A0A9D2AZZ0"/>
<evidence type="ECO:0000256" key="2">
    <source>
        <dbReference type="ARBA" id="ARBA00022670"/>
    </source>
</evidence>
<evidence type="ECO:0000313" key="5">
    <source>
        <dbReference type="EMBL" id="HIX55361.1"/>
    </source>
</evidence>
<dbReference type="EMBL" id="DXEZ01000278">
    <property type="protein sequence ID" value="HIX55361.1"/>
    <property type="molecule type" value="Genomic_DNA"/>
</dbReference>
<sequence length="177" mass="19166">MFFLIVGYSFTQKNKIDDHKGTLFIIGGGENTPELIKEMLLGARLLEGTAGISKVSDKYILILPMANANPKKAYNTMKKLFNTHSSAAVHILEVAEGDVLNNAQKDSILNASLIYIPGGSQVNFLKRTKGSGLVDVLHEAYENGVSIAGTSAGASLMSEEMLTGYQKHLPDTFLTPY</sequence>
<keyword evidence="5" id="KW-0315">Glutamine amidotransferase</keyword>
<reference evidence="5" key="2">
    <citation type="submission" date="2021-04" db="EMBL/GenBank/DDBJ databases">
        <authorList>
            <person name="Gilroy R."/>
        </authorList>
    </citation>
    <scope>NUCLEOTIDE SEQUENCE</scope>
    <source>
        <strain evidence="5">1719</strain>
    </source>
</reference>
<keyword evidence="3" id="KW-0378">Hydrolase</keyword>
<dbReference type="CDD" id="cd03129">
    <property type="entry name" value="GAT1_Peptidase_E_like"/>
    <property type="match status" value="1"/>
</dbReference>
<comment type="caution">
    <text evidence="5">The sequence shown here is derived from an EMBL/GenBank/DDBJ whole genome shotgun (WGS) entry which is preliminary data.</text>
</comment>
<dbReference type="Pfam" id="PF03575">
    <property type="entry name" value="Peptidase_S51"/>
    <property type="match status" value="1"/>
</dbReference>